<evidence type="ECO:0000313" key="2">
    <source>
        <dbReference type="EMBL" id="GAA4615231.1"/>
    </source>
</evidence>
<reference evidence="3" key="1">
    <citation type="journal article" date="2019" name="Int. J. Syst. Evol. Microbiol.">
        <title>The Global Catalogue of Microorganisms (GCM) 10K type strain sequencing project: providing services to taxonomists for standard genome sequencing and annotation.</title>
        <authorList>
            <consortium name="The Broad Institute Genomics Platform"/>
            <consortium name="The Broad Institute Genome Sequencing Center for Infectious Disease"/>
            <person name="Wu L."/>
            <person name="Ma J."/>
        </authorList>
    </citation>
    <scope>NUCLEOTIDE SEQUENCE [LARGE SCALE GENOMIC DNA]</scope>
    <source>
        <strain evidence="3">JCM 17938</strain>
    </source>
</reference>
<protein>
    <submittedName>
        <fullName evidence="2">Uncharacterized protein</fullName>
    </submittedName>
</protein>
<proteinExistence type="predicted"/>
<organism evidence="2 3">
    <name type="scientific">Actinoallomurus liliacearum</name>
    <dbReference type="NCBI Taxonomy" id="1080073"/>
    <lineage>
        <taxon>Bacteria</taxon>
        <taxon>Bacillati</taxon>
        <taxon>Actinomycetota</taxon>
        <taxon>Actinomycetes</taxon>
        <taxon>Streptosporangiales</taxon>
        <taxon>Thermomonosporaceae</taxon>
        <taxon>Actinoallomurus</taxon>
    </lineage>
</organism>
<accession>A0ABP8TS84</accession>
<evidence type="ECO:0000256" key="1">
    <source>
        <dbReference type="SAM" id="MobiDB-lite"/>
    </source>
</evidence>
<evidence type="ECO:0000313" key="3">
    <source>
        <dbReference type="Proteomes" id="UP001500212"/>
    </source>
</evidence>
<feature type="compositionally biased region" description="Polar residues" evidence="1">
    <location>
        <begin position="105"/>
        <end position="115"/>
    </location>
</feature>
<gene>
    <name evidence="2" type="ORF">GCM10023195_66990</name>
</gene>
<keyword evidence="3" id="KW-1185">Reference proteome</keyword>
<sequence length="122" mass="13529">MAQRLHRRPWDGHTLVAEAVTDEQVTFDAKPHGRPVEQIARRPLGPQLPGPAARAAITLWIRPMMALLGPFCAHCGMVSSGNAGGMNRRLSAREWAVRHHRAHNRSNADWLSSSAARKISNR</sequence>
<name>A0ABP8TS84_9ACTN</name>
<feature type="region of interest" description="Disordered" evidence="1">
    <location>
        <begin position="101"/>
        <end position="122"/>
    </location>
</feature>
<comment type="caution">
    <text evidence="2">The sequence shown here is derived from an EMBL/GenBank/DDBJ whole genome shotgun (WGS) entry which is preliminary data.</text>
</comment>
<dbReference type="EMBL" id="BAABHJ010000027">
    <property type="protein sequence ID" value="GAA4615231.1"/>
    <property type="molecule type" value="Genomic_DNA"/>
</dbReference>
<dbReference type="Proteomes" id="UP001500212">
    <property type="component" value="Unassembled WGS sequence"/>
</dbReference>